<accession>A0ABT8NFL1</accession>
<feature type="domain" description="Membrane protein NfeD2 N-terminal transmembrane" evidence="2">
    <location>
        <begin position="1"/>
        <end position="100"/>
    </location>
</feature>
<sequence>MELFGLSMEQLYMYTLLFAGALTLLYVFFGDIADAGDGLPFFNPTIILAFITLLAAAGYLLEVTTKLDSFAILGIAAVVALLLDILLYFFILLPLSSAESSIAYTDESLLGQVAKVIIPIPVDGYGEVIIETYGGIISKRATGFDNEAIGQDRQVLIIEVKDGTLYVRDYEPLFSKSK</sequence>
<dbReference type="EMBL" id="JAUJWU010000004">
    <property type="protein sequence ID" value="MDN7246662.1"/>
    <property type="molecule type" value="Genomic_DNA"/>
</dbReference>
<evidence type="ECO:0000259" key="2">
    <source>
        <dbReference type="Pfam" id="PF25842"/>
    </source>
</evidence>
<keyword evidence="1" id="KW-1133">Transmembrane helix</keyword>
<keyword evidence="1" id="KW-0812">Transmembrane</keyword>
<dbReference type="Gene3D" id="2.40.50.140">
    <property type="entry name" value="Nucleic acid-binding proteins"/>
    <property type="match status" value="1"/>
</dbReference>
<evidence type="ECO:0000256" key="1">
    <source>
        <dbReference type="SAM" id="Phobius"/>
    </source>
</evidence>
<feature type="transmembrane region" description="Helical" evidence="1">
    <location>
        <begin position="70"/>
        <end position="93"/>
    </location>
</feature>
<reference evidence="3 4" key="1">
    <citation type="submission" date="2023-07" db="EMBL/GenBank/DDBJ databases">
        <title>Novel species in genus Planococcus.</title>
        <authorList>
            <person name="Ning S."/>
        </authorList>
    </citation>
    <scope>NUCLEOTIDE SEQUENCE [LARGE SCALE GENOMIC DNA]</scope>
    <source>
        <strain evidence="3 4">N017</strain>
    </source>
</reference>
<organism evidence="3 4">
    <name type="scientific">Planococcus shenhongbingii</name>
    <dbReference type="NCBI Taxonomy" id="3058398"/>
    <lineage>
        <taxon>Bacteria</taxon>
        <taxon>Bacillati</taxon>
        <taxon>Bacillota</taxon>
        <taxon>Bacilli</taxon>
        <taxon>Bacillales</taxon>
        <taxon>Caryophanaceae</taxon>
        <taxon>Planococcus</taxon>
    </lineage>
</organism>
<feature type="transmembrane region" description="Helical" evidence="1">
    <location>
        <begin position="12"/>
        <end position="29"/>
    </location>
</feature>
<name>A0ABT8NFL1_9BACL</name>
<evidence type="ECO:0000313" key="3">
    <source>
        <dbReference type="EMBL" id="MDN7246662.1"/>
    </source>
</evidence>
<proteinExistence type="predicted"/>
<dbReference type="InterPro" id="IPR058653">
    <property type="entry name" value="NfeD2_TM"/>
</dbReference>
<keyword evidence="1" id="KW-0472">Membrane</keyword>
<comment type="caution">
    <text evidence="3">The sequence shown here is derived from an EMBL/GenBank/DDBJ whole genome shotgun (WGS) entry which is preliminary data.</text>
</comment>
<gene>
    <name evidence="3" type="ORF">QWY13_14325</name>
</gene>
<dbReference type="RefSeq" id="WP_300991217.1">
    <property type="nucleotide sequence ID" value="NZ_CP129235.1"/>
</dbReference>
<protein>
    <recommendedName>
        <fullName evidence="2">Membrane protein NfeD2 N-terminal transmembrane domain-containing protein</fullName>
    </recommendedName>
</protein>
<dbReference type="Proteomes" id="UP001172142">
    <property type="component" value="Unassembled WGS sequence"/>
</dbReference>
<dbReference type="InterPro" id="IPR012340">
    <property type="entry name" value="NA-bd_OB-fold"/>
</dbReference>
<dbReference type="Pfam" id="PF25842">
    <property type="entry name" value="NfeD_TM"/>
    <property type="match status" value="1"/>
</dbReference>
<feature type="transmembrane region" description="Helical" evidence="1">
    <location>
        <begin position="41"/>
        <end position="61"/>
    </location>
</feature>
<keyword evidence="4" id="KW-1185">Reference proteome</keyword>
<evidence type="ECO:0000313" key="4">
    <source>
        <dbReference type="Proteomes" id="UP001172142"/>
    </source>
</evidence>